<proteinExistence type="predicted"/>
<dbReference type="EMBL" id="MDTQ01000001">
    <property type="protein sequence ID" value="ODC03193.1"/>
    <property type="molecule type" value="Genomic_DNA"/>
</dbReference>
<feature type="transmembrane region" description="Helical" evidence="1">
    <location>
        <begin position="181"/>
        <end position="202"/>
    </location>
</feature>
<evidence type="ECO:0000313" key="2">
    <source>
        <dbReference type="EMBL" id="ODC03193.1"/>
    </source>
</evidence>
<keyword evidence="1" id="KW-0472">Membrane</keyword>
<dbReference type="RefSeq" id="WP_068997609.1">
    <property type="nucleotide sequence ID" value="NZ_MDTQ01000001.1"/>
</dbReference>
<gene>
    <name evidence="2" type="ORF">BFW38_06185</name>
</gene>
<accession>A0A1E2V8E8</accession>
<protein>
    <submittedName>
        <fullName evidence="2">Uncharacterized protein</fullName>
    </submittedName>
</protein>
<feature type="transmembrane region" description="Helical" evidence="1">
    <location>
        <begin position="7"/>
        <end position="28"/>
    </location>
</feature>
<sequence>MAGNKKGLSLTVVGLIVAIVGVLAPIIWDLWSSSAEVTLTTAHTVTIVEKKTDVENLVILYDDQKINTLSKSSFEFKNTGRTAITASDLISDPKLELKDGKIFEAELDETSPDNIDASVSAVGSVITLNFKLLNPGDYIKFSALTDVSDPVFSASSRIKNVKALQVVKAEDQVKVSGNIGFWVYVVAVFTMLFIFVFIGLLAEIPKLKQQLKAIRNSDTPLHTGESASVVRSYIDIDLSMLTKKKREALKKIIPTGVDVLSKEQTEELILQVSTMLSDESPLAGAMLCLIIVGFGGWYVFSSVFI</sequence>
<name>A0A1E2V8E8_9GAMM</name>
<dbReference type="AlphaFoldDB" id="A0A1E2V8E8"/>
<dbReference type="Proteomes" id="UP000094291">
    <property type="component" value="Unassembled WGS sequence"/>
</dbReference>
<evidence type="ECO:0000313" key="3">
    <source>
        <dbReference type="Proteomes" id="UP000094291"/>
    </source>
</evidence>
<keyword evidence="1" id="KW-1133">Transmembrane helix</keyword>
<feature type="transmembrane region" description="Helical" evidence="1">
    <location>
        <begin position="282"/>
        <end position="300"/>
    </location>
</feature>
<reference evidence="2 3" key="1">
    <citation type="submission" date="2016-08" db="EMBL/GenBank/DDBJ databases">
        <authorList>
            <person name="Seilhamer J.J."/>
        </authorList>
    </citation>
    <scope>NUCLEOTIDE SEQUENCE [LARGE SCALE GENOMIC DNA]</scope>
    <source>
        <strain evidence="2 3">PH27A</strain>
    </source>
</reference>
<keyword evidence="3" id="KW-1185">Reference proteome</keyword>
<keyword evidence="1" id="KW-0812">Transmembrane</keyword>
<organism evidence="2 3">
    <name type="scientific">Terasakiispira papahanaumokuakeensis</name>
    <dbReference type="NCBI Taxonomy" id="197479"/>
    <lineage>
        <taxon>Bacteria</taxon>
        <taxon>Pseudomonadati</taxon>
        <taxon>Pseudomonadota</taxon>
        <taxon>Gammaproteobacteria</taxon>
        <taxon>Oceanospirillales</taxon>
        <taxon>Terasakiispira</taxon>
    </lineage>
</organism>
<evidence type="ECO:0000256" key="1">
    <source>
        <dbReference type="SAM" id="Phobius"/>
    </source>
</evidence>
<dbReference type="STRING" id="197479.BFW38_06185"/>
<comment type="caution">
    <text evidence="2">The sequence shown here is derived from an EMBL/GenBank/DDBJ whole genome shotgun (WGS) entry which is preliminary data.</text>
</comment>